<feature type="domain" description="Enolpyruvate transferase" evidence="9">
    <location>
        <begin position="5"/>
        <end position="416"/>
    </location>
</feature>
<evidence type="ECO:0000256" key="6">
    <source>
        <dbReference type="ARBA" id="ARBA00023141"/>
    </source>
</evidence>
<feature type="binding site" evidence="8">
    <location>
        <position position="339"/>
    </location>
    <ligand>
        <name>phosphoenolpyruvate</name>
        <dbReference type="ChEBI" id="CHEBI:58702"/>
    </ligand>
</feature>
<dbReference type="InterPro" id="IPR001986">
    <property type="entry name" value="Enolpyruvate_Tfrase_dom"/>
</dbReference>
<dbReference type="EMBL" id="CP072943">
    <property type="protein sequence ID" value="QTX31795.1"/>
    <property type="molecule type" value="Genomic_DNA"/>
</dbReference>
<dbReference type="PIRSF" id="PIRSF000505">
    <property type="entry name" value="EPSPS"/>
    <property type="match status" value="1"/>
</dbReference>
<evidence type="ECO:0000256" key="2">
    <source>
        <dbReference type="ARBA" id="ARBA00009948"/>
    </source>
</evidence>
<evidence type="ECO:0000256" key="3">
    <source>
        <dbReference type="ARBA" id="ARBA00022490"/>
    </source>
</evidence>
<feature type="binding site" evidence="8">
    <location>
        <position position="162"/>
    </location>
    <ligand>
        <name>3-phosphoshikimate</name>
        <dbReference type="ChEBI" id="CHEBI:145989"/>
    </ligand>
</feature>
<feature type="binding site" evidence="8">
    <location>
        <position position="115"/>
    </location>
    <ligand>
        <name>phosphoenolpyruvate</name>
        <dbReference type="ChEBI" id="CHEBI:58702"/>
    </ligand>
</feature>
<dbReference type="HAMAP" id="MF_00210">
    <property type="entry name" value="EPSP_synth"/>
    <property type="match status" value="1"/>
</dbReference>
<name>A0A9Q7EWP6_9BACT</name>
<dbReference type="PANTHER" id="PTHR21090">
    <property type="entry name" value="AROM/DEHYDROQUINATE SYNTHASE"/>
    <property type="match status" value="1"/>
</dbReference>
<dbReference type="SUPFAM" id="SSF55205">
    <property type="entry name" value="EPT/RTPC-like"/>
    <property type="match status" value="1"/>
</dbReference>
<dbReference type="FunFam" id="3.65.10.10:FF:000005">
    <property type="entry name" value="3-phosphoshikimate 1-carboxyvinyltransferase"/>
    <property type="match status" value="1"/>
</dbReference>
<feature type="binding site" evidence="8">
    <location>
        <position position="335"/>
    </location>
    <ligand>
        <name>3-phosphoshikimate</name>
        <dbReference type="ChEBI" id="CHEBI:145989"/>
    </ligand>
</feature>
<dbReference type="GO" id="GO:0008652">
    <property type="term" value="P:amino acid biosynthetic process"/>
    <property type="evidence" value="ECO:0007669"/>
    <property type="project" value="UniProtKB-KW"/>
</dbReference>
<accession>A0A9Q7EWP6</accession>
<evidence type="ECO:0000313" key="10">
    <source>
        <dbReference type="EMBL" id="QTX31795.1"/>
    </source>
</evidence>
<comment type="subunit">
    <text evidence="8">Monomer.</text>
</comment>
<feature type="active site" description="Proton acceptor" evidence="8">
    <location>
        <position position="308"/>
    </location>
</feature>
<evidence type="ECO:0000313" key="11">
    <source>
        <dbReference type="Proteomes" id="UP000671879"/>
    </source>
</evidence>
<evidence type="ECO:0000256" key="7">
    <source>
        <dbReference type="ARBA" id="ARBA00044633"/>
    </source>
</evidence>
<comment type="similarity">
    <text evidence="2 8">Belongs to the EPSP synthase family.</text>
</comment>
<dbReference type="PROSITE" id="PS00885">
    <property type="entry name" value="EPSP_SYNTHASE_2"/>
    <property type="match status" value="1"/>
</dbReference>
<feature type="binding site" evidence="8">
    <location>
        <position position="308"/>
    </location>
    <ligand>
        <name>3-phosphoshikimate</name>
        <dbReference type="ChEBI" id="CHEBI:145989"/>
    </ligand>
</feature>
<feature type="binding site" evidence="8">
    <location>
        <position position="160"/>
    </location>
    <ligand>
        <name>3-phosphoshikimate</name>
        <dbReference type="ChEBI" id="CHEBI:145989"/>
    </ligand>
</feature>
<evidence type="ECO:0000256" key="5">
    <source>
        <dbReference type="ARBA" id="ARBA00022679"/>
    </source>
</evidence>
<dbReference type="InterPro" id="IPR023193">
    <property type="entry name" value="EPSP_synthase_CS"/>
</dbReference>
<dbReference type="GO" id="GO:0003866">
    <property type="term" value="F:3-phosphoshikimate 1-carboxyvinyltransferase activity"/>
    <property type="evidence" value="ECO:0007669"/>
    <property type="project" value="UniProtKB-UniRule"/>
</dbReference>
<feature type="binding site" evidence="8">
    <location>
        <position position="18"/>
    </location>
    <ligand>
        <name>3-phosphoshikimate</name>
        <dbReference type="ChEBI" id="CHEBI:145989"/>
    </ligand>
</feature>
<dbReference type="PROSITE" id="PS00104">
    <property type="entry name" value="EPSP_SYNTHASE_1"/>
    <property type="match status" value="1"/>
</dbReference>
<dbReference type="GO" id="GO:0009073">
    <property type="term" value="P:aromatic amino acid family biosynthetic process"/>
    <property type="evidence" value="ECO:0007669"/>
    <property type="project" value="UniProtKB-KW"/>
</dbReference>
<dbReference type="Proteomes" id="UP000671879">
    <property type="component" value="Chromosome"/>
</dbReference>
<keyword evidence="3 8" id="KW-0963">Cytoplasm</keyword>
<dbReference type="NCBIfam" id="TIGR01356">
    <property type="entry name" value="aroA"/>
    <property type="match status" value="1"/>
</dbReference>
<keyword evidence="4 8" id="KW-0028">Amino-acid biosynthesis</keyword>
<dbReference type="GO" id="GO:0009423">
    <property type="term" value="P:chorismate biosynthetic process"/>
    <property type="evidence" value="ECO:0007669"/>
    <property type="project" value="UniProtKB-UniRule"/>
</dbReference>
<dbReference type="GO" id="GO:0005737">
    <property type="term" value="C:cytoplasm"/>
    <property type="evidence" value="ECO:0007669"/>
    <property type="project" value="UniProtKB-SubCell"/>
</dbReference>
<dbReference type="EC" id="2.5.1.19" evidence="8"/>
<comment type="function">
    <text evidence="8">Catalyzes the transfer of the enolpyruvyl moiety of phosphoenolpyruvate (PEP) to the 5-hydroxyl of shikimate-3-phosphate (S3P) to produce enolpyruvyl shikimate-3-phosphate and inorganic phosphate.</text>
</comment>
<dbReference type="CDD" id="cd01556">
    <property type="entry name" value="EPSP_synthase"/>
    <property type="match status" value="1"/>
</dbReference>
<feature type="binding site" evidence="8">
    <location>
        <position position="17"/>
    </location>
    <ligand>
        <name>phosphoenolpyruvate</name>
        <dbReference type="ChEBI" id="CHEBI:58702"/>
    </ligand>
</feature>
<dbReference type="KEGG" id="aram:KAR29_10675"/>
<evidence type="ECO:0000259" key="9">
    <source>
        <dbReference type="Pfam" id="PF00275"/>
    </source>
</evidence>
<evidence type="ECO:0000256" key="1">
    <source>
        <dbReference type="ARBA" id="ARBA00004811"/>
    </source>
</evidence>
<feature type="binding site" evidence="8">
    <location>
        <position position="86"/>
    </location>
    <ligand>
        <name>phosphoenolpyruvate</name>
        <dbReference type="ChEBI" id="CHEBI:58702"/>
    </ligand>
</feature>
<feature type="binding site" evidence="8">
    <location>
        <position position="381"/>
    </location>
    <ligand>
        <name>phosphoenolpyruvate</name>
        <dbReference type="ChEBI" id="CHEBI:58702"/>
    </ligand>
</feature>
<proteinExistence type="inferred from homology"/>
<sequence>MSRAEPLRGTITVPGDKSISHRAALVGALSREGIEVDHFSNGADCASTLDCLRRLGVAVEREGDRVRVRRNGPLAEGGLLDAGNSGTTARLLCGLLSGIPGVFSVITGDASLRRRPMSRVVDPLRTLGARIDGCDGGTKLPLSVRGTRLTGGLYTLPMASAQVKSALLLAGLSAQGSVTVVEPRRSRDHTEIMLDYLGVPLKREGEAVAVFPCDDLPGGRWTLPGDFSSAAFWIVAASLLAGSDLSIEGVNLNPTRTGLLAVLERMGLDCDVLPGNPSGGEPTGTVTVRSSSLKATAVDGTEIPLLVDELPLLAVAATQARGVTEVRGAAELRVKESDRIAAMAEGLSALGAAVEERPDGWVIEGGHPLKGGAVSSRGDHRVAMALAVAGLVAEGEVLIDDVDCVAISYPGFLDELRRRTGR</sequence>
<feature type="binding site" evidence="8">
    <location>
        <position position="17"/>
    </location>
    <ligand>
        <name>3-phosphoshikimate</name>
        <dbReference type="ChEBI" id="CHEBI:145989"/>
    </ligand>
</feature>
<gene>
    <name evidence="8 10" type="primary">aroA</name>
    <name evidence="10" type="ORF">KAR29_10675</name>
</gene>
<dbReference type="RefSeq" id="WP_274372979.1">
    <property type="nucleotide sequence ID" value="NZ_CP072943.1"/>
</dbReference>
<dbReference type="Gene3D" id="3.65.10.10">
    <property type="entry name" value="Enolpyruvate transferase domain"/>
    <property type="match status" value="2"/>
</dbReference>
<feature type="binding site" evidence="8">
    <location>
        <position position="22"/>
    </location>
    <ligand>
        <name>3-phosphoshikimate</name>
        <dbReference type="ChEBI" id="CHEBI:145989"/>
    </ligand>
</feature>
<reference evidence="11" key="1">
    <citation type="submission" date="2021-04" db="EMBL/GenBank/DDBJ databases">
        <title>A novel Synergistetes isolate from a pyrite-forming mixed culture.</title>
        <authorList>
            <person name="Bunk B."/>
            <person name="Sproer C."/>
            <person name="Spring S."/>
            <person name="Pester M."/>
        </authorList>
    </citation>
    <scope>NUCLEOTIDE SEQUENCE [LARGE SCALE GENOMIC DNA]</scope>
    <source>
        <strain evidence="11">J.5.4.2-T.3.5.2</strain>
    </source>
</reference>
<dbReference type="InterPro" id="IPR036968">
    <property type="entry name" value="Enolpyruvate_Tfrase_sf"/>
</dbReference>
<protein>
    <recommendedName>
        <fullName evidence="8">3-phosphoshikimate 1-carboxyvinyltransferase</fullName>
        <ecNumber evidence="8">2.5.1.19</ecNumber>
    </recommendedName>
    <alternativeName>
        <fullName evidence="8">5-enolpyruvylshikimate-3-phosphate synthase</fullName>
        <shortName evidence="8">EPSP synthase</shortName>
        <shortName evidence="8">EPSPS</shortName>
    </alternativeName>
</protein>
<keyword evidence="5 8" id="KW-0808">Transferase</keyword>
<dbReference type="Pfam" id="PF00275">
    <property type="entry name" value="EPSP_synthase"/>
    <property type="match status" value="1"/>
</dbReference>
<dbReference type="InterPro" id="IPR006264">
    <property type="entry name" value="EPSP_synthase"/>
</dbReference>
<dbReference type="InterPro" id="IPR013792">
    <property type="entry name" value="RNA3'P_cycl/enolpyr_Trfase_a/b"/>
</dbReference>
<comment type="subcellular location">
    <subcellularLocation>
        <location evidence="8">Cytoplasm</location>
    </subcellularLocation>
</comment>
<comment type="catalytic activity">
    <reaction evidence="7">
        <text>3-phosphoshikimate + phosphoenolpyruvate = 5-O-(1-carboxyvinyl)-3-phosphoshikimate + phosphate</text>
        <dbReference type="Rhea" id="RHEA:21256"/>
        <dbReference type="ChEBI" id="CHEBI:43474"/>
        <dbReference type="ChEBI" id="CHEBI:57701"/>
        <dbReference type="ChEBI" id="CHEBI:58702"/>
        <dbReference type="ChEBI" id="CHEBI:145989"/>
        <dbReference type="EC" id="2.5.1.19"/>
    </reaction>
    <physiologicalReaction direction="left-to-right" evidence="7">
        <dbReference type="Rhea" id="RHEA:21257"/>
    </physiologicalReaction>
</comment>
<dbReference type="PANTHER" id="PTHR21090:SF5">
    <property type="entry name" value="PENTAFUNCTIONAL AROM POLYPEPTIDE"/>
    <property type="match status" value="1"/>
</dbReference>
<evidence type="ECO:0000256" key="8">
    <source>
        <dbReference type="HAMAP-Rule" id="MF_00210"/>
    </source>
</evidence>
<feature type="binding site" evidence="8">
    <location>
        <position position="162"/>
    </location>
    <ligand>
        <name>phosphoenolpyruvate</name>
        <dbReference type="ChEBI" id="CHEBI:58702"/>
    </ligand>
</feature>
<dbReference type="AlphaFoldDB" id="A0A9Q7EWP6"/>
<evidence type="ECO:0000256" key="4">
    <source>
        <dbReference type="ARBA" id="ARBA00022605"/>
    </source>
</evidence>
<comment type="pathway">
    <text evidence="1 8">Metabolic intermediate biosynthesis; chorismate biosynthesis; chorismate from D-erythrose 4-phosphate and phosphoenolpyruvate: step 6/7.</text>
</comment>
<organism evidence="10 11">
    <name type="scientific">Aminithiophilus ramosus</name>
    <dbReference type="NCBI Taxonomy" id="3029084"/>
    <lineage>
        <taxon>Bacteria</taxon>
        <taxon>Thermotogati</taxon>
        <taxon>Synergistota</taxon>
        <taxon>Synergistia</taxon>
        <taxon>Synergistales</taxon>
        <taxon>Aminithiophilaceae</taxon>
        <taxon>Aminithiophilus</taxon>
    </lineage>
</organism>
<keyword evidence="11" id="KW-1185">Reference proteome</keyword>
<comment type="caution">
    <text evidence="8">Lacks conserved residue(s) required for the propagation of feature annotation.</text>
</comment>
<keyword evidence="6 8" id="KW-0057">Aromatic amino acid biosynthesis</keyword>